<comment type="caution">
    <text evidence="3">The sequence shown here is derived from an EMBL/GenBank/DDBJ whole genome shotgun (WGS) entry which is preliminary data.</text>
</comment>
<keyword evidence="4" id="KW-1185">Reference proteome</keyword>
<feature type="transmembrane region" description="Helical" evidence="1">
    <location>
        <begin position="526"/>
        <end position="544"/>
    </location>
</feature>
<evidence type="ECO:0000256" key="1">
    <source>
        <dbReference type="SAM" id="Phobius"/>
    </source>
</evidence>
<feature type="transmembrane region" description="Helical" evidence="1">
    <location>
        <begin position="384"/>
        <end position="404"/>
    </location>
</feature>
<dbReference type="PANTHER" id="PTHR11161">
    <property type="entry name" value="O-ACYLTRANSFERASE"/>
    <property type="match status" value="1"/>
</dbReference>
<feature type="transmembrane region" description="Helical" evidence="1">
    <location>
        <begin position="475"/>
        <end position="494"/>
    </location>
</feature>
<dbReference type="AlphaFoldDB" id="A0A482X2J7"/>
<sequence length="743" mass="84392">MTVSSRQQTMVEHGLQFAVVFTCICMAMGHSAYSSVHAESPTFEENPLLEGVIIPPTIEFWGNSTRTFIQTSVGYPDTPLPEPYQQCFSDIDFAIQGFFDGALWALRMADASSKIQSGILEGNIVDLGQYDECLKIHTTRFKGQHCLVPIVAKINESTPIHLPQDLLNGEFILTSSLCVPSSCSADAIQQVLNFMLIDFNKNNFVANSGFGFSVRMDEKDCHQKHERPFSLSVIIVIFLCAFLILLTISCGVIDWYLTRTLDHTPDSLLVSFVQIFSAWRNCKRLANVESGGDALSCINGARFLSIAWVAMGHRYKHTAQLPLVNLLILPDVLKQYWSMILVNATLSVDVFFLIGGLLNAYVYMKLPARSHNFKMTIVGYIHRYLRLTPAYALMIAVTATWLYHLGDGPMWDRLVGSAQKDCQKEWLPGLLYVNNYYHTKSYCMMQSWYLAADMQMFFLSPILLYPLWRWPRLGFSIGGFLIALSVAMPFYVAFTENIKAPIPLSRNERRVEREMETLYLPTHTKSVSYVIGILLGYVISLIKTNQIKWKLKRSHLIIGWTIAVVFAVGSLFGGHPLFQLDHEYNRWESSLYIGFYRLFWGLAISWLLLVCVTGYGGFVADFLNCKLFVVLGRLTYGIYLTHNAVIIYKLGKMRQPVFFDVYDQFQQYLGEFVISMVCGFILTIMVESPAQILEKKIIRKPTIQNSSDDKFHRTRNGKSTATLESAIPIPRPRVDSKSGKFRI</sequence>
<dbReference type="InterPro" id="IPR002656">
    <property type="entry name" value="Acyl_transf_3_dom"/>
</dbReference>
<gene>
    <name evidence="3" type="ORF">LSTR_LSTR002508</name>
</gene>
<dbReference type="FunCoup" id="A0A482X2J7">
    <property type="interactions" value="6"/>
</dbReference>
<evidence type="ECO:0000313" key="4">
    <source>
        <dbReference type="Proteomes" id="UP000291343"/>
    </source>
</evidence>
<name>A0A482X2J7_LAOST</name>
<evidence type="ECO:0000259" key="2">
    <source>
        <dbReference type="SMART" id="SM00703"/>
    </source>
</evidence>
<feature type="transmembrane region" description="Helical" evidence="1">
    <location>
        <begin position="336"/>
        <end position="363"/>
    </location>
</feature>
<organism evidence="3 4">
    <name type="scientific">Laodelphax striatellus</name>
    <name type="common">Small brown planthopper</name>
    <name type="synonym">Delphax striatella</name>
    <dbReference type="NCBI Taxonomy" id="195883"/>
    <lineage>
        <taxon>Eukaryota</taxon>
        <taxon>Metazoa</taxon>
        <taxon>Ecdysozoa</taxon>
        <taxon>Arthropoda</taxon>
        <taxon>Hexapoda</taxon>
        <taxon>Insecta</taxon>
        <taxon>Pterygota</taxon>
        <taxon>Neoptera</taxon>
        <taxon>Paraneoptera</taxon>
        <taxon>Hemiptera</taxon>
        <taxon>Auchenorrhyncha</taxon>
        <taxon>Fulgoroidea</taxon>
        <taxon>Delphacidae</taxon>
        <taxon>Criomorphinae</taxon>
        <taxon>Laodelphax</taxon>
    </lineage>
</organism>
<dbReference type="InterPro" id="IPR052728">
    <property type="entry name" value="O2_lipid_transport_reg"/>
</dbReference>
<dbReference type="PANTHER" id="PTHR11161:SF0">
    <property type="entry name" value="O-ACYLTRANSFERASE LIKE PROTEIN"/>
    <property type="match status" value="1"/>
</dbReference>
<feature type="transmembrane region" description="Helical" evidence="1">
    <location>
        <begin position="448"/>
        <end position="468"/>
    </location>
</feature>
<feature type="transmembrane region" description="Helical" evidence="1">
    <location>
        <begin position="598"/>
        <end position="620"/>
    </location>
</feature>
<dbReference type="Pfam" id="PF20146">
    <property type="entry name" value="NRF"/>
    <property type="match status" value="1"/>
</dbReference>
<feature type="transmembrane region" description="Helical" evidence="1">
    <location>
        <begin position="668"/>
        <end position="686"/>
    </location>
</feature>
<feature type="domain" description="Nose resistant-to-fluoxetine protein N-terminal" evidence="2">
    <location>
        <begin position="84"/>
        <end position="213"/>
    </location>
</feature>
<feature type="transmembrane region" description="Helical" evidence="1">
    <location>
        <begin position="627"/>
        <end position="648"/>
    </location>
</feature>
<feature type="transmembrane region" description="Helical" evidence="1">
    <location>
        <begin position="229"/>
        <end position="257"/>
    </location>
</feature>
<evidence type="ECO:0000313" key="3">
    <source>
        <dbReference type="EMBL" id="RZF40105.1"/>
    </source>
</evidence>
<dbReference type="EMBL" id="QKKF02019433">
    <property type="protein sequence ID" value="RZF40105.1"/>
    <property type="molecule type" value="Genomic_DNA"/>
</dbReference>
<dbReference type="OrthoDB" id="10006435at2759"/>
<keyword evidence="1" id="KW-0472">Membrane</keyword>
<accession>A0A482X2J7</accession>
<dbReference type="Pfam" id="PF01757">
    <property type="entry name" value="Acyl_transf_3"/>
    <property type="match status" value="1"/>
</dbReference>
<dbReference type="InterPro" id="IPR006621">
    <property type="entry name" value="Nose-resist-to-fluoxetine_N"/>
</dbReference>
<keyword evidence="1" id="KW-0812">Transmembrane</keyword>
<dbReference type="Proteomes" id="UP000291343">
    <property type="component" value="Unassembled WGS sequence"/>
</dbReference>
<dbReference type="GO" id="GO:0016747">
    <property type="term" value="F:acyltransferase activity, transferring groups other than amino-acyl groups"/>
    <property type="evidence" value="ECO:0007669"/>
    <property type="project" value="InterPro"/>
</dbReference>
<feature type="transmembrane region" description="Helical" evidence="1">
    <location>
        <begin position="556"/>
        <end position="578"/>
    </location>
</feature>
<reference evidence="3 4" key="1">
    <citation type="journal article" date="2017" name="Gigascience">
        <title>Genome sequence of the small brown planthopper, Laodelphax striatellus.</title>
        <authorList>
            <person name="Zhu J."/>
            <person name="Jiang F."/>
            <person name="Wang X."/>
            <person name="Yang P."/>
            <person name="Bao Y."/>
            <person name="Zhao W."/>
            <person name="Wang W."/>
            <person name="Lu H."/>
            <person name="Wang Q."/>
            <person name="Cui N."/>
            <person name="Li J."/>
            <person name="Chen X."/>
            <person name="Luo L."/>
            <person name="Yu J."/>
            <person name="Kang L."/>
            <person name="Cui F."/>
        </authorList>
    </citation>
    <scope>NUCLEOTIDE SEQUENCE [LARGE SCALE GENOMIC DNA]</scope>
    <source>
        <strain evidence="3">Lst14</strain>
    </source>
</reference>
<keyword evidence="1" id="KW-1133">Transmembrane helix</keyword>
<proteinExistence type="predicted"/>
<dbReference type="SMART" id="SM00703">
    <property type="entry name" value="NRF"/>
    <property type="match status" value="1"/>
</dbReference>
<dbReference type="InParanoid" id="A0A482X2J7"/>
<protein>
    <recommendedName>
        <fullName evidence="2">Nose resistant-to-fluoxetine protein N-terminal domain-containing protein</fullName>
    </recommendedName>
</protein>